<evidence type="ECO:0000256" key="4">
    <source>
        <dbReference type="ARBA" id="ARBA00022737"/>
    </source>
</evidence>
<keyword evidence="5" id="KW-1133">Transmembrane helix</keyword>
<dbReference type="Proteomes" id="UP000215506">
    <property type="component" value="Unassembled WGS sequence"/>
</dbReference>
<protein>
    <recommendedName>
        <fullName evidence="10">Golgi apparatus protein 1</fullName>
    </recommendedName>
</protein>
<evidence type="ECO:0000256" key="1">
    <source>
        <dbReference type="ARBA" id="ARBA00004479"/>
    </source>
</evidence>
<name>A0A231GSK8_9NOCA</name>
<dbReference type="Pfam" id="PF00839">
    <property type="entry name" value="Cys_rich_FGFR"/>
    <property type="match status" value="2"/>
</dbReference>
<evidence type="ECO:0000256" key="7">
    <source>
        <dbReference type="ARBA" id="ARBA00023180"/>
    </source>
</evidence>
<gene>
    <name evidence="8" type="ORF">B7C42_08315</name>
</gene>
<dbReference type="InterPro" id="IPR001893">
    <property type="entry name" value="Cys-rich_GLG1_repeat"/>
</dbReference>
<organism evidence="8 9">
    <name type="scientific">Nocardia cerradoensis</name>
    <dbReference type="NCBI Taxonomy" id="85688"/>
    <lineage>
        <taxon>Bacteria</taxon>
        <taxon>Bacillati</taxon>
        <taxon>Actinomycetota</taxon>
        <taxon>Actinomycetes</taxon>
        <taxon>Mycobacteriales</taxon>
        <taxon>Nocardiaceae</taxon>
        <taxon>Nocardia</taxon>
    </lineage>
</organism>
<sequence>MAICLTKQQDEEAKGNIEGKTLTDDCKGELAAFKIELGESINKNLALAKACKEDATKLCADQDPTDPVAVLTCLRDLKDSLSATCSAEIFNTQLEAAKDYRTDADLHAACEPDAKQLCANVNPGEGRIQDCLPRQGRLRVLGVPGGALPPGGGECR</sequence>
<evidence type="ECO:0000256" key="2">
    <source>
        <dbReference type="ARBA" id="ARBA00022692"/>
    </source>
</evidence>
<keyword evidence="3" id="KW-0732">Signal</keyword>
<dbReference type="GO" id="GO:0016020">
    <property type="term" value="C:membrane"/>
    <property type="evidence" value="ECO:0007669"/>
    <property type="project" value="UniProtKB-SubCell"/>
</dbReference>
<dbReference type="PROSITE" id="PS51289">
    <property type="entry name" value="GLG1_C_RICH"/>
    <property type="match status" value="1"/>
</dbReference>
<evidence type="ECO:0000256" key="6">
    <source>
        <dbReference type="ARBA" id="ARBA00023136"/>
    </source>
</evidence>
<keyword evidence="4" id="KW-0677">Repeat</keyword>
<dbReference type="PANTHER" id="PTHR11884:SF1">
    <property type="entry name" value="GOLGI APPARATUS PROTEIN 1"/>
    <property type="match status" value="1"/>
</dbReference>
<dbReference type="InterPro" id="IPR039728">
    <property type="entry name" value="GLG1"/>
</dbReference>
<accession>A0A231GSK8</accession>
<dbReference type="PANTHER" id="PTHR11884">
    <property type="entry name" value="SELECTIN LIGAND RELATED"/>
    <property type="match status" value="1"/>
</dbReference>
<evidence type="ECO:0000313" key="9">
    <source>
        <dbReference type="Proteomes" id="UP000215506"/>
    </source>
</evidence>
<comment type="caution">
    <text evidence="8">The sequence shown here is derived from an EMBL/GenBank/DDBJ whole genome shotgun (WGS) entry which is preliminary data.</text>
</comment>
<keyword evidence="2" id="KW-0812">Transmembrane</keyword>
<proteinExistence type="predicted"/>
<dbReference type="InterPro" id="IPR017873">
    <property type="entry name" value="Cys-rich_GLG1_repeat_euk"/>
</dbReference>
<keyword evidence="6" id="KW-0472">Membrane</keyword>
<keyword evidence="7" id="KW-0325">Glycoprotein</keyword>
<dbReference type="EMBL" id="NGAF01000134">
    <property type="protein sequence ID" value="OXR39617.1"/>
    <property type="molecule type" value="Genomic_DNA"/>
</dbReference>
<evidence type="ECO:0000313" key="8">
    <source>
        <dbReference type="EMBL" id="OXR39617.1"/>
    </source>
</evidence>
<evidence type="ECO:0000256" key="3">
    <source>
        <dbReference type="ARBA" id="ARBA00022729"/>
    </source>
</evidence>
<dbReference type="AlphaFoldDB" id="A0A231GSK8"/>
<evidence type="ECO:0008006" key="10">
    <source>
        <dbReference type="Google" id="ProtNLM"/>
    </source>
</evidence>
<evidence type="ECO:0000256" key="5">
    <source>
        <dbReference type="ARBA" id="ARBA00022989"/>
    </source>
</evidence>
<comment type="subcellular location">
    <subcellularLocation>
        <location evidence="1">Membrane</location>
        <topology evidence="1">Single-pass type I membrane protein</topology>
    </subcellularLocation>
</comment>
<keyword evidence="9" id="KW-1185">Reference proteome</keyword>
<reference evidence="8 9" key="1">
    <citation type="submission" date="2017-07" db="EMBL/GenBank/DDBJ databases">
        <title>First draft Genome Sequence of Nocardia cerradoensis isolated from human infection.</title>
        <authorList>
            <person name="Carrasco G."/>
        </authorList>
    </citation>
    <scope>NUCLEOTIDE SEQUENCE [LARGE SCALE GENOMIC DNA]</scope>
    <source>
        <strain evidence="8 9">CNM20130759</strain>
    </source>
</reference>